<reference evidence="1" key="1">
    <citation type="submission" date="2022-06" db="EMBL/GenBank/DDBJ databases">
        <title>Alkalimarinus sp. nov., isolated from gut of a Alitta virens.</title>
        <authorList>
            <person name="Yang A.I."/>
            <person name="Shin N.-R."/>
        </authorList>
    </citation>
    <scope>NUCLEOTIDE SEQUENCE</scope>
    <source>
        <strain evidence="1">A2M4</strain>
    </source>
</reference>
<keyword evidence="2" id="KW-1185">Reference proteome</keyword>
<gene>
    <name evidence="1" type="ORF">NKI27_13210</name>
</gene>
<dbReference type="Proteomes" id="UP001163739">
    <property type="component" value="Chromosome"/>
</dbReference>
<evidence type="ECO:0000313" key="1">
    <source>
        <dbReference type="EMBL" id="UZE95022.1"/>
    </source>
</evidence>
<organism evidence="1 2">
    <name type="scientific">Alkalimarinus alittae</name>
    <dbReference type="NCBI Taxonomy" id="2961619"/>
    <lineage>
        <taxon>Bacteria</taxon>
        <taxon>Pseudomonadati</taxon>
        <taxon>Pseudomonadota</taxon>
        <taxon>Gammaproteobacteria</taxon>
        <taxon>Alteromonadales</taxon>
        <taxon>Alteromonadaceae</taxon>
        <taxon>Alkalimarinus</taxon>
    </lineage>
</organism>
<evidence type="ECO:0000313" key="2">
    <source>
        <dbReference type="Proteomes" id="UP001163739"/>
    </source>
</evidence>
<accession>A0ABY6MYU2</accession>
<sequence>MQTKRQPYMMIYRFNPPWLHVDDNADSFDDGIQFTELGEGSIGGYLNKVTVSGSSKYGIKAEQWITEDEDESMEPSGFLKTKNITLVNNGKGNDIKAHNISVK</sequence>
<name>A0ABY6MYU2_9ALTE</name>
<proteinExistence type="predicted"/>
<dbReference type="EMBL" id="CP100390">
    <property type="protein sequence ID" value="UZE95022.1"/>
    <property type="molecule type" value="Genomic_DNA"/>
</dbReference>
<protein>
    <submittedName>
        <fullName evidence="1">Uncharacterized protein</fullName>
    </submittedName>
</protein>
<dbReference type="RefSeq" id="WP_265046514.1">
    <property type="nucleotide sequence ID" value="NZ_CP100390.1"/>
</dbReference>